<dbReference type="Proteomes" id="UP001432322">
    <property type="component" value="Unassembled WGS sequence"/>
</dbReference>
<evidence type="ECO:0000256" key="1">
    <source>
        <dbReference type="SAM" id="MobiDB-lite"/>
    </source>
</evidence>
<gene>
    <name evidence="2" type="ORF">PFISCL1PPCAC_15617</name>
</gene>
<reference evidence="2" key="1">
    <citation type="submission" date="2023-10" db="EMBL/GenBank/DDBJ databases">
        <title>Genome assembly of Pristionchus species.</title>
        <authorList>
            <person name="Yoshida K."/>
            <person name="Sommer R.J."/>
        </authorList>
    </citation>
    <scope>NUCLEOTIDE SEQUENCE</scope>
    <source>
        <strain evidence="2">RS5133</strain>
    </source>
</reference>
<feature type="non-terminal residue" evidence="2">
    <location>
        <position position="204"/>
    </location>
</feature>
<proteinExistence type="predicted"/>
<accession>A0AAV5VXP6</accession>
<protein>
    <submittedName>
        <fullName evidence="2">Uncharacterized protein</fullName>
    </submittedName>
</protein>
<feature type="region of interest" description="Disordered" evidence="1">
    <location>
        <begin position="111"/>
        <end position="204"/>
    </location>
</feature>
<evidence type="ECO:0000313" key="3">
    <source>
        <dbReference type="Proteomes" id="UP001432322"/>
    </source>
</evidence>
<sequence length="204" mass="24482">MTTLDLRSIVRSPDEQLFMQLYSLFISTHEAKWMLLREIDMAIEEMQNTAEALVLSINGVNKKSKIALLSSRLTQERQVLAIVYTRRHLLLTTLSHPSTLPPAHLQSPFYTEMSSEEKNEEGEDKEKMRQETNHLHLGKEEDNLKEANLQREESERKEEKEKRKEEVERKEEKDERKEERKEEEEERKEEEEERKEEEEERKEE</sequence>
<feature type="compositionally biased region" description="Acidic residues" evidence="1">
    <location>
        <begin position="181"/>
        <end position="204"/>
    </location>
</feature>
<name>A0AAV5VXP6_9BILA</name>
<keyword evidence="3" id="KW-1185">Reference proteome</keyword>
<evidence type="ECO:0000313" key="2">
    <source>
        <dbReference type="EMBL" id="GMT24320.1"/>
    </source>
</evidence>
<organism evidence="2 3">
    <name type="scientific">Pristionchus fissidentatus</name>
    <dbReference type="NCBI Taxonomy" id="1538716"/>
    <lineage>
        <taxon>Eukaryota</taxon>
        <taxon>Metazoa</taxon>
        <taxon>Ecdysozoa</taxon>
        <taxon>Nematoda</taxon>
        <taxon>Chromadorea</taxon>
        <taxon>Rhabditida</taxon>
        <taxon>Rhabditina</taxon>
        <taxon>Diplogasteromorpha</taxon>
        <taxon>Diplogasteroidea</taxon>
        <taxon>Neodiplogasteridae</taxon>
        <taxon>Pristionchus</taxon>
    </lineage>
</organism>
<dbReference type="EMBL" id="BTSY01000004">
    <property type="protein sequence ID" value="GMT24320.1"/>
    <property type="molecule type" value="Genomic_DNA"/>
</dbReference>
<dbReference type="AlphaFoldDB" id="A0AAV5VXP6"/>
<feature type="compositionally biased region" description="Basic and acidic residues" evidence="1">
    <location>
        <begin position="124"/>
        <end position="180"/>
    </location>
</feature>
<comment type="caution">
    <text evidence="2">The sequence shown here is derived from an EMBL/GenBank/DDBJ whole genome shotgun (WGS) entry which is preliminary data.</text>
</comment>